<gene>
    <name evidence="2" type="ORF">Ga0609869_001651</name>
</gene>
<keyword evidence="3" id="KW-1185">Reference proteome</keyword>
<accession>A0ABV3XSK7</accession>
<name>A0ABV3XSK7_9RHOB</name>
<reference evidence="2 3" key="1">
    <citation type="submission" date="2024-06" db="EMBL/GenBank/DDBJ databases">
        <title>Genome of Rhodovulum iodosum, a marine photoferrotroph.</title>
        <authorList>
            <person name="Bianchini G."/>
            <person name="Nikeleit V."/>
            <person name="Kappler A."/>
            <person name="Bryce C."/>
            <person name="Sanchez-Baracaldo P."/>
        </authorList>
    </citation>
    <scope>NUCLEOTIDE SEQUENCE [LARGE SCALE GENOMIC DNA]</scope>
    <source>
        <strain evidence="2 3">UT/N1</strain>
    </source>
</reference>
<dbReference type="EMBL" id="JBEHHI010000001">
    <property type="protein sequence ID" value="MEX5728298.1"/>
    <property type="molecule type" value="Genomic_DNA"/>
</dbReference>
<dbReference type="Proteomes" id="UP001560019">
    <property type="component" value="Unassembled WGS sequence"/>
</dbReference>
<evidence type="ECO:0000313" key="2">
    <source>
        <dbReference type="EMBL" id="MEX5728298.1"/>
    </source>
</evidence>
<keyword evidence="1" id="KW-0812">Transmembrane</keyword>
<evidence type="ECO:0000313" key="3">
    <source>
        <dbReference type="Proteomes" id="UP001560019"/>
    </source>
</evidence>
<organism evidence="2 3">
    <name type="scientific">Rhodovulum iodosum</name>
    <dbReference type="NCBI Taxonomy" id="68291"/>
    <lineage>
        <taxon>Bacteria</taxon>
        <taxon>Pseudomonadati</taxon>
        <taxon>Pseudomonadota</taxon>
        <taxon>Alphaproteobacteria</taxon>
        <taxon>Rhodobacterales</taxon>
        <taxon>Paracoccaceae</taxon>
        <taxon>Rhodovulum</taxon>
    </lineage>
</organism>
<keyword evidence="1" id="KW-0472">Membrane</keyword>
<evidence type="ECO:0000256" key="1">
    <source>
        <dbReference type="SAM" id="Phobius"/>
    </source>
</evidence>
<comment type="caution">
    <text evidence="2">The sequence shown here is derived from an EMBL/GenBank/DDBJ whole genome shotgun (WGS) entry which is preliminary data.</text>
</comment>
<keyword evidence="1" id="KW-1133">Transmembrane helix</keyword>
<feature type="transmembrane region" description="Helical" evidence="1">
    <location>
        <begin position="12"/>
        <end position="30"/>
    </location>
</feature>
<sequence>MVLTGTAFVHAHWMLPLFMLAAPPVMMWALRQARARAYRFTDSETRIVRFLLFDFGPGAE</sequence>
<proteinExistence type="predicted"/>
<protein>
    <submittedName>
        <fullName evidence="2">Uncharacterized protein</fullName>
    </submittedName>
</protein>